<evidence type="ECO:0000313" key="2">
    <source>
        <dbReference type="EMBL" id="RMB60485.1"/>
    </source>
</evidence>
<dbReference type="AlphaFoldDB" id="A0A3M0G6D8"/>
<dbReference type="InterPro" id="IPR035923">
    <property type="entry name" value="TT1751-like_sf"/>
</dbReference>
<evidence type="ECO:0000313" key="3">
    <source>
        <dbReference type="Proteomes" id="UP000281985"/>
    </source>
</evidence>
<dbReference type="Pfam" id="PF03625">
    <property type="entry name" value="DUF302"/>
    <property type="match status" value="2"/>
</dbReference>
<sequence>MKMFTYLFALLLITASCGDDDDGTSSIIDSSTPPDVEGMNYVKSNRSFDDTYNALKSALQANENITIIAEVDHQENAASAGLELNPTRVIFFGNPALGTPLMNIAQQTGIDLPQRMLVYQDDNNDVYIGYNSTGYLQSRHSFGEVETLPQIAMALANFAGNAGDDSVINPSVNVTIENDGVVTDMSQRDFVTTYDALRDAIDSNPNLQIIAALNHQANAQSVDLDLPPTRVIIFGNPNLGTPLMQDAQTAALDLPQRMLVSQNDLGIVQVSYIDPNFIARRHGITGNTEVIATISGALRNLSNTATGN</sequence>
<dbReference type="EMBL" id="REFV01000005">
    <property type="protein sequence ID" value="RMB60485.1"/>
    <property type="molecule type" value="Genomic_DNA"/>
</dbReference>
<organism evidence="2 3">
    <name type="scientific">Dokdonia sinensis</name>
    <dbReference type="NCBI Taxonomy" id="2479847"/>
    <lineage>
        <taxon>Bacteria</taxon>
        <taxon>Pseudomonadati</taxon>
        <taxon>Bacteroidota</taxon>
        <taxon>Flavobacteriia</taxon>
        <taxon>Flavobacteriales</taxon>
        <taxon>Flavobacteriaceae</taxon>
        <taxon>Dokdonia</taxon>
    </lineage>
</organism>
<dbReference type="InterPro" id="IPR005180">
    <property type="entry name" value="DUF302"/>
</dbReference>
<name>A0A3M0G6D8_9FLAO</name>
<evidence type="ECO:0000259" key="1">
    <source>
        <dbReference type="Pfam" id="PF03625"/>
    </source>
</evidence>
<dbReference type="PANTHER" id="PTHR38342">
    <property type="entry name" value="SLR5037 PROTEIN"/>
    <property type="match status" value="1"/>
</dbReference>
<dbReference type="PANTHER" id="PTHR38342:SF2">
    <property type="entry name" value="INNER MEMBRANE OR EXPORTED"/>
    <property type="match status" value="1"/>
</dbReference>
<protein>
    <submittedName>
        <fullName evidence="2">DUF302 domain-containing protein</fullName>
    </submittedName>
</protein>
<accession>A0A3M0G6D8</accession>
<gene>
    <name evidence="2" type="ORF">EAX61_06595</name>
</gene>
<dbReference type="SUPFAM" id="SSF103247">
    <property type="entry name" value="TT1751-like"/>
    <property type="match status" value="2"/>
</dbReference>
<keyword evidence="3" id="KW-1185">Reference proteome</keyword>
<dbReference type="OrthoDB" id="9799367at2"/>
<comment type="caution">
    <text evidence="2">The sequence shown here is derived from an EMBL/GenBank/DDBJ whole genome shotgun (WGS) entry which is preliminary data.</text>
</comment>
<dbReference type="PROSITE" id="PS51257">
    <property type="entry name" value="PROKAR_LIPOPROTEIN"/>
    <property type="match status" value="1"/>
</dbReference>
<feature type="domain" description="DUF302" evidence="1">
    <location>
        <begin position="71"/>
        <end position="131"/>
    </location>
</feature>
<reference evidence="2 3" key="1">
    <citation type="submission" date="2018-10" db="EMBL/GenBank/DDBJ databases">
        <title>Dokdonia luteus sp. nov., isolated from sea water.</title>
        <authorList>
            <person name="Zhou L.Y."/>
            <person name="Du Z.J."/>
        </authorList>
    </citation>
    <scope>NUCLEOTIDE SEQUENCE [LARGE SCALE GENOMIC DNA]</scope>
    <source>
        <strain evidence="2 3">SH27</strain>
    </source>
</reference>
<dbReference type="RefSeq" id="WP_121916889.1">
    <property type="nucleotide sequence ID" value="NZ_REFV01000005.1"/>
</dbReference>
<dbReference type="Proteomes" id="UP000281985">
    <property type="component" value="Unassembled WGS sequence"/>
</dbReference>
<dbReference type="CDD" id="cd14797">
    <property type="entry name" value="DUF302"/>
    <property type="match status" value="2"/>
</dbReference>
<dbReference type="Gene3D" id="3.30.310.70">
    <property type="entry name" value="TT1751-like domain"/>
    <property type="match status" value="2"/>
</dbReference>
<feature type="domain" description="DUF302" evidence="1">
    <location>
        <begin position="214"/>
        <end position="275"/>
    </location>
</feature>
<proteinExistence type="predicted"/>